<dbReference type="InterPro" id="IPR056823">
    <property type="entry name" value="TEN-like_YD-shell"/>
</dbReference>
<reference evidence="3" key="1">
    <citation type="submission" date="2018-06" db="EMBL/GenBank/DDBJ databases">
        <authorList>
            <person name="Zhirakovskaya E."/>
        </authorList>
    </citation>
    <scope>NUCLEOTIDE SEQUENCE</scope>
</reference>
<dbReference type="PANTHER" id="PTHR32305">
    <property type="match status" value="1"/>
</dbReference>
<accession>A0A3B0UHD6</accession>
<dbReference type="Pfam" id="PF25023">
    <property type="entry name" value="TEN_YD-shell"/>
    <property type="match status" value="1"/>
</dbReference>
<dbReference type="EMBL" id="UOEU01000020">
    <property type="protein sequence ID" value="VAW30018.1"/>
    <property type="molecule type" value="Genomic_DNA"/>
</dbReference>
<dbReference type="Gene3D" id="2.180.10.10">
    <property type="entry name" value="RHS repeat-associated core"/>
    <property type="match status" value="1"/>
</dbReference>
<evidence type="ECO:0000256" key="1">
    <source>
        <dbReference type="ARBA" id="ARBA00022737"/>
    </source>
</evidence>
<dbReference type="NCBIfam" id="TIGR03696">
    <property type="entry name" value="Rhs_assc_core"/>
    <property type="match status" value="1"/>
</dbReference>
<proteinExistence type="predicted"/>
<dbReference type="PANTHER" id="PTHR32305:SF15">
    <property type="entry name" value="PROTEIN RHSA-RELATED"/>
    <property type="match status" value="1"/>
</dbReference>
<feature type="non-terminal residue" evidence="3">
    <location>
        <position position="145"/>
    </location>
</feature>
<dbReference type="InterPro" id="IPR022385">
    <property type="entry name" value="Rhs_assc_core"/>
</dbReference>
<organism evidence="3">
    <name type="scientific">hydrothermal vent metagenome</name>
    <dbReference type="NCBI Taxonomy" id="652676"/>
    <lineage>
        <taxon>unclassified sequences</taxon>
        <taxon>metagenomes</taxon>
        <taxon>ecological metagenomes</taxon>
    </lineage>
</organism>
<evidence type="ECO:0000313" key="3">
    <source>
        <dbReference type="EMBL" id="VAW30018.1"/>
    </source>
</evidence>
<keyword evidence="1" id="KW-0677">Repeat</keyword>
<sequence>MGGAWSYLLTDGLGSVRQITDASGGVLGEMVYSPFGELESMSGPPAMFGFTGEQQGGVNGLVYLRARYYNPALGRFLTQDSLIPDVTNGQALNAYTYVYNDPINLVDPGGNIPSLPTRQDVRNATRRGFEKGLDFLSWWNSKPDD</sequence>
<name>A0A3B0UHD6_9ZZZZ</name>
<feature type="domain" description="Teneurin-like YD-shell" evidence="2">
    <location>
        <begin position="7"/>
        <end position="103"/>
    </location>
</feature>
<evidence type="ECO:0000259" key="2">
    <source>
        <dbReference type="Pfam" id="PF25023"/>
    </source>
</evidence>
<protein>
    <recommendedName>
        <fullName evidence="2">Teneurin-like YD-shell domain-containing protein</fullName>
    </recommendedName>
</protein>
<gene>
    <name evidence="3" type="ORF">MNBD_CHLOROFLEXI01-5241</name>
</gene>
<dbReference type="InterPro" id="IPR050708">
    <property type="entry name" value="T6SS_VgrG/RHS"/>
</dbReference>
<dbReference type="AlphaFoldDB" id="A0A3B0UHD6"/>